<feature type="region of interest" description="Disordered" evidence="1">
    <location>
        <begin position="89"/>
        <end position="110"/>
    </location>
</feature>
<proteinExistence type="predicted"/>
<comment type="caution">
    <text evidence="2">The sequence shown here is derived from an EMBL/GenBank/DDBJ whole genome shotgun (WGS) entry which is preliminary data.</text>
</comment>
<dbReference type="EMBL" id="AGUD01000143">
    <property type="protein sequence ID" value="EHN11158.1"/>
    <property type="molecule type" value="Genomic_DNA"/>
</dbReference>
<evidence type="ECO:0000313" key="3">
    <source>
        <dbReference type="Proteomes" id="UP000005143"/>
    </source>
</evidence>
<reference evidence="2 3" key="1">
    <citation type="journal article" date="2013" name="Biodegradation">
        <title>Quantitative proteomic analysis of ibuprofen-degrading Patulibacter sp. strain I11.</title>
        <authorList>
            <person name="Almeida B."/>
            <person name="Kjeldal H."/>
            <person name="Lolas I."/>
            <person name="Knudsen A.D."/>
            <person name="Carvalho G."/>
            <person name="Nielsen K.L."/>
            <person name="Barreto Crespo M.T."/>
            <person name="Stensballe A."/>
            <person name="Nielsen J.L."/>
        </authorList>
    </citation>
    <scope>NUCLEOTIDE SEQUENCE [LARGE SCALE GENOMIC DNA]</scope>
    <source>
        <strain evidence="2 3">I11</strain>
    </source>
</reference>
<dbReference type="Proteomes" id="UP000005143">
    <property type="component" value="Unassembled WGS sequence"/>
</dbReference>
<evidence type="ECO:0000313" key="2">
    <source>
        <dbReference type="EMBL" id="EHN11158.1"/>
    </source>
</evidence>
<dbReference type="AlphaFoldDB" id="H0E588"/>
<organism evidence="2 3">
    <name type="scientific">Patulibacter medicamentivorans</name>
    <dbReference type="NCBI Taxonomy" id="1097667"/>
    <lineage>
        <taxon>Bacteria</taxon>
        <taxon>Bacillati</taxon>
        <taxon>Actinomycetota</taxon>
        <taxon>Thermoleophilia</taxon>
        <taxon>Solirubrobacterales</taxon>
        <taxon>Patulibacteraceae</taxon>
        <taxon>Patulibacter</taxon>
    </lineage>
</organism>
<evidence type="ECO:0000256" key="1">
    <source>
        <dbReference type="SAM" id="MobiDB-lite"/>
    </source>
</evidence>
<keyword evidence="3" id="KW-1185">Reference proteome</keyword>
<sequence length="110" mass="12202">MIRRCRIGQVSWLTSPVDRAFPGPGPQWLHRVRAVDLSLTVAGPRRSCTGLPFTTIRYCVLPATVARRSPDAAPSRLARCALETCRPRRATPRIGGSRLRSAPSRRGELR</sequence>
<protein>
    <submittedName>
        <fullName evidence="2">Uncharacterized protein</fullName>
    </submittedName>
</protein>
<gene>
    <name evidence="2" type="ORF">PAI11_19780</name>
</gene>
<accession>H0E588</accession>
<name>H0E588_9ACTN</name>